<accession>A0AAV9N6Z0</accession>
<dbReference type="PANTHER" id="PTHR15180:SF1">
    <property type="entry name" value="GENERAL TRANSCRIPTION FACTOR 3C POLYPEPTIDE 1"/>
    <property type="match status" value="1"/>
</dbReference>
<dbReference type="GO" id="GO:0042791">
    <property type="term" value="P:5S class rRNA transcription by RNA polymerase III"/>
    <property type="evidence" value="ECO:0007669"/>
    <property type="project" value="TreeGrafter"/>
</dbReference>
<dbReference type="EMBL" id="JAVRRD010000020">
    <property type="protein sequence ID" value="KAK5049106.1"/>
    <property type="molecule type" value="Genomic_DNA"/>
</dbReference>
<feature type="compositionally biased region" description="Polar residues" evidence="6">
    <location>
        <begin position="822"/>
        <end position="839"/>
    </location>
</feature>
<evidence type="ECO:0000256" key="2">
    <source>
        <dbReference type="ARBA" id="ARBA00022553"/>
    </source>
</evidence>
<feature type="region of interest" description="Disordered" evidence="6">
    <location>
        <begin position="1391"/>
        <end position="1427"/>
    </location>
</feature>
<dbReference type="InterPro" id="IPR046488">
    <property type="entry name" value="Sfc3/Tfc3_C"/>
</dbReference>
<evidence type="ECO:0000313" key="10">
    <source>
        <dbReference type="Proteomes" id="UP001358417"/>
    </source>
</evidence>
<keyword evidence="2" id="KW-0597">Phosphoprotein</keyword>
<protein>
    <recommendedName>
        <fullName evidence="11">B-block binding subunit of TFIIIC domain-containing protein</fullName>
    </recommendedName>
</protein>
<evidence type="ECO:0008006" key="11">
    <source>
        <dbReference type="Google" id="ProtNLM"/>
    </source>
</evidence>
<reference evidence="9 10" key="1">
    <citation type="submission" date="2023-08" db="EMBL/GenBank/DDBJ databases">
        <title>Black Yeasts Isolated from many extreme environments.</title>
        <authorList>
            <person name="Coleine C."/>
            <person name="Stajich J.E."/>
            <person name="Selbmann L."/>
        </authorList>
    </citation>
    <scope>NUCLEOTIDE SEQUENCE [LARGE SCALE GENOMIC DNA]</scope>
    <source>
        <strain evidence="9 10">CCFEE 5792</strain>
    </source>
</reference>
<gene>
    <name evidence="9" type="ORF">LTR84_005529</name>
</gene>
<feature type="compositionally biased region" description="Basic residues" evidence="6">
    <location>
        <begin position="799"/>
        <end position="810"/>
    </location>
</feature>
<comment type="subcellular location">
    <subcellularLocation>
        <location evidence="1">Nucleus</location>
    </subcellularLocation>
</comment>
<evidence type="ECO:0000259" key="8">
    <source>
        <dbReference type="Pfam" id="PF20222"/>
    </source>
</evidence>
<keyword evidence="4" id="KW-0804">Transcription</keyword>
<dbReference type="InterPro" id="IPR044210">
    <property type="entry name" value="Tfc3-like"/>
</dbReference>
<evidence type="ECO:0000256" key="3">
    <source>
        <dbReference type="ARBA" id="ARBA00023125"/>
    </source>
</evidence>
<feature type="region of interest" description="Disordered" evidence="6">
    <location>
        <begin position="584"/>
        <end position="613"/>
    </location>
</feature>
<dbReference type="GO" id="GO:0003677">
    <property type="term" value="F:DNA binding"/>
    <property type="evidence" value="ECO:0007669"/>
    <property type="project" value="UniProtKB-KW"/>
</dbReference>
<dbReference type="GeneID" id="89973706"/>
<feature type="compositionally biased region" description="Polar residues" evidence="6">
    <location>
        <begin position="910"/>
        <end position="925"/>
    </location>
</feature>
<proteinExistence type="predicted"/>
<evidence type="ECO:0000256" key="1">
    <source>
        <dbReference type="ARBA" id="ARBA00004123"/>
    </source>
</evidence>
<keyword evidence="5" id="KW-0539">Nucleus</keyword>
<keyword evidence="3" id="KW-0238">DNA-binding</keyword>
<feature type="compositionally biased region" description="Polar residues" evidence="6">
    <location>
        <begin position="603"/>
        <end position="613"/>
    </location>
</feature>
<evidence type="ECO:0000313" key="9">
    <source>
        <dbReference type="EMBL" id="KAK5049106.1"/>
    </source>
</evidence>
<feature type="domain" description="B-block binding subunit of TFIIIC" evidence="7">
    <location>
        <begin position="168"/>
        <end position="235"/>
    </location>
</feature>
<dbReference type="InterPro" id="IPR007309">
    <property type="entry name" value="TFIIIC_Bblock-bd"/>
</dbReference>
<evidence type="ECO:0000259" key="7">
    <source>
        <dbReference type="Pfam" id="PF04182"/>
    </source>
</evidence>
<name>A0AAV9N6Z0_9EURO</name>
<feature type="domain" description="Transcription factor tau subunit sfc3/Tfc3 C-terminal" evidence="8">
    <location>
        <begin position="1700"/>
        <end position="2141"/>
    </location>
</feature>
<dbReference type="Pfam" id="PF20222">
    <property type="entry name" value="DUF6581"/>
    <property type="match status" value="1"/>
</dbReference>
<feature type="compositionally biased region" description="Polar residues" evidence="6">
    <location>
        <begin position="887"/>
        <end position="897"/>
    </location>
</feature>
<feature type="compositionally biased region" description="Low complexity" evidence="6">
    <location>
        <begin position="981"/>
        <end position="1001"/>
    </location>
</feature>
<evidence type="ECO:0000256" key="6">
    <source>
        <dbReference type="SAM" id="MobiDB-lite"/>
    </source>
</evidence>
<feature type="compositionally biased region" description="Basic and acidic residues" evidence="6">
    <location>
        <begin position="1238"/>
        <end position="1250"/>
    </location>
</feature>
<evidence type="ECO:0000256" key="4">
    <source>
        <dbReference type="ARBA" id="ARBA00023163"/>
    </source>
</evidence>
<feature type="region of interest" description="Disordered" evidence="6">
    <location>
        <begin position="106"/>
        <end position="144"/>
    </location>
</feature>
<comment type="caution">
    <text evidence="9">The sequence shown here is derived from an EMBL/GenBank/DDBJ whole genome shotgun (WGS) entry which is preliminary data.</text>
</comment>
<dbReference type="GO" id="GO:0000127">
    <property type="term" value="C:transcription factor TFIIIC complex"/>
    <property type="evidence" value="ECO:0007669"/>
    <property type="project" value="InterPro"/>
</dbReference>
<feature type="region of interest" description="Disordered" evidence="6">
    <location>
        <begin position="949"/>
        <end position="1091"/>
    </location>
</feature>
<dbReference type="Pfam" id="PF04182">
    <property type="entry name" value="B-block_TFIIIC"/>
    <property type="match status" value="1"/>
</dbReference>
<organism evidence="9 10">
    <name type="scientific">Exophiala bonariae</name>
    <dbReference type="NCBI Taxonomy" id="1690606"/>
    <lineage>
        <taxon>Eukaryota</taxon>
        <taxon>Fungi</taxon>
        <taxon>Dikarya</taxon>
        <taxon>Ascomycota</taxon>
        <taxon>Pezizomycotina</taxon>
        <taxon>Eurotiomycetes</taxon>
        <taxon>Chaetothyriomycetidae</taxon>
        <taxon>Chaetothyriales</taxon>
        <taxon>Herpotrichiellaceae</taxon>
        <taxon>Exophiala</taxon>
    </lineage>
</organism>
<dbReference type="GO" id="GO:0005634">
    <property type="term" value="C:nucleus"/>
    <property type="evidence" value="ECO:0007669"/>
    <property type="project" value="UniProtKB-SubCell"/>
</dbReference>
<feature type="region of interest" description="Disordered" evidence="6">
    <location>
        <begin position="1209"/>
        <end position="1251"/>
    </location>
</feature>
<keyword evidence="10" id="KW-1185">Reference proteome</keyword>
<evidence type="ECO:0000256" key="5">
    <source>
        <dbReference type="ARBA" id="ARBA00023242"/>
    </source>
</evidence>
<feature type="region of interest" description="Disordered" evidence="6">
    <location>
        <begin position="1631"/>
        <end position="1670"/>
    </location>
</feature>
<dbReference type="Proteomes" id="UP001358417">
    <property type="component" value="Unassembled WGS sequence"/>
</dbReference>
<feature type="compositionally biased region" description="Basic and acidic residues" evidence="6">
    <location>
        <begin position="900"/>
        <end position="909"/>
    </location>
</feature>
<feature type="compositionally biased region" description="Polar residues" evidence="6">
    <location>
        <begin position="124"/>
        <end position="140"/>
    </location>
</feature>
<feature type="region of interest" description="Disordered" evidence="6">
    <location>
        <begin position="788"/>
        <end position="874"/>
    </location>
</feature>
<dbReference type="GO" id="GO:0006384">
    <property type="term" value="P:transcription initiation at RNA polymerase III promoter"/>
    <property type="evidence" value="ECO:0007669"/>
    <property type="project" value="InterPro"/>
</dbReference>
<dbReference type="RefSeq" id="XP_064704311.1">
    <property type="nucleotide sequence ID" value="XM_064849097.1"/>
</dbReference>
<feature type="region of interest" description="Disordered" evidence="6">
    <location>
        <begin position="887"/>
        <end position="934"/>
    </location>
</feature>
<dbReference type="PANTHER" id="PTHR15180">
    <property type="entry name" value="GENERAL TRANSCRIPTION FACTOR 3C POLYPEPTIDE 1"/>
    <property type="match status" value="1"/>
</dbReference>
<sequence>MAKSVDDLIEFLLEEIALSGSRGTSINELCNYVRSFYNGNDGSQSGTSTLLLAVSVDKALLSKVWVWLGRHPDVSIGKGKKYNKISLPEVELEFPGCLDQISSGPESAIEVNDKSGPVEEAPPEQTTQESNNAEQSSRSKQGPHVTVNYERMYRAICGHPPDSSKLVPLEFALLTHIAASRSIGILQGPLTRASGQDKRSVPKRTDVLHRKGYIIKEPVYAHGTKTSRLTLRKLAATTTNKESVLSSATGGESQQKSTVRGVVRRIFEMLSTQNLIPQTDLSERLEMSSTGKLAILIKVIRRLERVKLVKRVKTAFGPSATVEDLKQCVQLVQIPSPSSLEEFDTDELALRHSFAELASIMGMEEPLELSKSTASETKEMDFDSAASPPLALAQWNPARLMPNMLRDAVQVSSPKGLTNVGARRATTGLFIRRAAEASLFRLSCRSLLAQPAHLKHLAVVRAYITSNGVAQFFHYSWDTFRELATRNTIDITHIPGAKKALANMMCADDAQSRGAASSAVDLNGFPREPPSLQIMQGKIELASIIEKMRIEDIPPRHGEPVIVETEPGKFSLVPQTAAIRTSNRAKTLRATPKPATPKRAIPKQTSQTDQGELSEQEIILGRPRKYVRGTEKFWRKQFSQAIIYASAARGIHLTQAPKKGIMKHPDGLALYGRRPQDFDETLLEAIDAHLPIPAEPHDINEQWVQATKSVLKRHSDGVYLTPKGLLGDSKKQLSQILVFKSSKLKDVKLIDRRPAYPVRFLSSSASHTFAYFGFDHILSGARHLKSIHATKRTATPTRKTLKNTKQRLGPRKGLFEDKEEALSNTIPQPSLSPGATNKESLAPQEGPAFEDGRLSLSSLRPSPPPGKPSSEILGPQKGVFFETDRISASSPQVSLSPRTLHKDFSRDYGETTNDETQIVQFQPQVSKKRRGRKSKALAVESQQVDQASTLLQQTSPPAIPIAITTPTLSRSYRKRKRDDQFSPPSQQVSPFPTVPDTTTPPARSRPSRKRQLTEKARQNAETATGDTGILIPTELQTLPTEHVPPVIESVESHPTQEKATPVPDLGLLPAPANLASSDSGDEQVQAPVSTTASDAVLENQSIVDFLAQWNISASGSRIANRDLQTTGDEAQDSLPTVTSPPVPLMVASSNIASENAVAASMLLESNVNFSGLSENPDVIVQEQSSFEVQNTERSLNNIAEVLDSSASEPELLPTRRSVQRKRRRVQTPDMDDPDFIDDERSPGKRAKEGGQKYTAGANSLCKKLVLHLMSITKGAAPNDAFTLRRLAVPRWKEEGYGESTLLKAIKSTVKRLCASGKLKQTSFAFRGKAGVMVRRSILYLPNVSADSDLVENVRQSIIAVEPADYIPPEWTEEASLLPLFIAMPRVSEIAGPSTRKRRLSTPESDALPDRSPETNSARFPSLSPVRETPPGAATGFLTLKVANLGALPLVHLENWQNELGRVRERAEAAKFAQRRERSSRSQGLHSKDRPLMWANKLVQDFPTSLQDIILVTPAHNLYVSTEDVDRNWQRFAKEIEAVEAWEQNHNSAAQNFRTSYAFIDHSLPTMLFHDIMGYSKVEFASLVHFDENGEQREIPFPPESPLPDAVLALAERDEEQTAKIAVGIRETLTAPPVLSDHEDTQPGRRKRKRKAKEDDVDFTPPTKRRKARATIRQPKIKAKTKTNSVISTIGHKRFIRGIQYLRDLPAQQVRHLAVSVVVVRTLLGGLDGFIDWPVVMTLFPNELESTIQGRWKTLSNKYRGDIRGLTESLQARYLEALEADQVPCVNFSDIKATDWQGIVDWAIDNLDRFDVEGVEELPADKASLIDDHEFSFVELRNYPSLLTYANNITTQMKENTFSAAIFGSVAPISQDSTQLDMNLQFKPRYEDENLDPDFRLTRSWVFASILTTDPGFDPDFVRSKLATLGSTENETNDLLHQALKVLQDEKLIQKGSTHQKSIMSLGRGLWEPAKKFYERFDERRMINATMLRQAMTFKLSVLDAAFERGDSISIPKETIIDDGTMVTILNLMSNGQIIPKLGGDIPRTRYGLDWEQVAYSSRHMEKSAVEFTTHLTPTARYIPGDTTQSGRNAPIPRGEADLPMGHIPPWLDIHTRFQPKLWEMFVAGTLGLVVQLPGIGAREISRTLGFAMDEGEVALLMGWCVEAGFAMLDSASGGYQTTEVWWACISCGDWEWVMTPAGHDIT</sequence>